<dbReference type="Proteomes" id="UP001165121">
    <property type="component" value="Unassembled WGS sequence"/>
</dbReference>
<evidence type="ECO:0000313" key="2">
    <source>
        <dbReference type="EMBL" id="GMF48654.1"/>
    </source>
</evidence>
<feature type="region of interest" description="Disordered" evidence="1">
    <location>
        <begin position="56"/>
        <end position="76"/>
    </location>
</feature>
<gene>
    <name evidence="2" type="ORF">Pfra01_001889300</name>
</gene>
<protein>
    <submittedName>
        <fullName evidence="2">Unnamed protein product</fullName>
    </submittedName>
</protein>
<comment type="caution">
    <text evidence="2">The sequence shown here is derived from an EMBL/GenBank/DDBJ whole genome shotgun (WGS) entry which is preliminary data.</text>
</comment>
<feature type="compositionally biased region" description="Basic and acidic residues" evidence="1">
    <location>
        <begin position="62"/>
        <end position="74"/>
    </location>
</feature>
<feature type="region of interest" description="Disordered" evidence="1">
    <location>
        <begin position="152"/>
        <end position="222"/>
    </location>
</feature>
<feature type="compositionally biased region" description="Acidic residues" evidence="1">
    <location>
        <begin position="172"/>
        <end position="185"/>
    </location>
</feature>
<feature type="region of interest" description="Disordered" evidence="1">
    <location>
        <begin position="94"/>
        <end position="126"/>
    </location>
</feature>
<dbReference type="EMBL" id="BSXT01002390">
    <property type="protein sequence ID" value="GMF48654.1"/>
    <property type="molecule type" value="Genomic_DNA"/>
</dbReference>
<feature type="compositionally biased region" description="Basic and acidic residues" evidence="1">
    <location>
        <begin position="110"/>
        <end position="126"/>
    </location>
</feature>
<feature type="compositionally biased region" description="Basic and acidic residues" evidence="1">
    <location>
        <begin position="159"/>
        <end position="171"/>
    </location>
</feature>
<proteinExistence type="predicted"/>
<evidence type="ECO:0000313" key="3">
    <source>
        <dbReference type="Proteomes" id="UP001165121"/>
    </source>
</evidence>
<accession>A0A9W7D0X7</accession>
<name>A0A9W7D0X7_9STRA</name>
<dbReference type="AlphaFoldDB" id="A0A9W7D0X7"/>
<sequence>MALVDGGRDELALHILVLPAAPLEPHDVEHHVEEAQELRRVHGQQTALRVGGVPAPHRGQHGLHDHEGCDKEPDSPEVPPDLLLLLLGAAVHGPRGDEPELVGQRKGPRGHGEEGAVPEHEQRRDQRVVRDLEVQHGEDPELAVAVGQQLGGLRRGAQRTHDPHEHVHDSTEAEDEVAREEDEEEPAHARHLQVPRAAQAEAGHARGHARRAHADDGQRRPRHRPVLLRMRFDSALDVLERRCWVMDQQRFMGVLGVSVVKARLEYQPDDVGLLTQQQHGYMDICDVSESTTSTSKTGVNIDSITDSQVTALYHR</sequence>
<organism evidence="2 3">
    <name type="scientific">Phytophthora fragariaefolia</name>
    <dbReference type="NCBI Taxonomy" id="1490495"/>
    <lineage>
        <taxon>Eukaryota</taxon>
        <taxon>Sar</taxon>
        <taxon>Stramenopiles</taxon>
        <taxon>Oomycota</taxon>
        <taxon>Peronosporomycetes</taxon>
        <taxon>Peronosporales</taxon>
        <taxon>Peronosporaceae</taxon>
        <taxon>Phytophthora</taxon>
    </lineage>
</organism>
<reference evidence="2" key="1">
    <citation type="submission" date="2023-04" db="EMBL/GenBank/DDBJ databases">
        <title>Phytophthora fragariaefolia NBRC 109709.</title>
        <authorList>
            <person name="Ichikawa N."/>
            <person name="Sato H."/>
            <person name="Tonouchi N."/>
        </authorList>
    </citation>
    <scope>NUCLEOTIDE SEQUENCE</scope>
    <source>
        <strain evidence="2">NBRC 109709</strain>
    </source>
</reference>
<keyword evidence="3" id="KW-1185">Reference proteome</keyword>
<evidence type="ECO:0000256" key="1">
    <source>
        <dbReference type="SAM" id="MobiDB-lite"/>
    </source>
</evidence>